<keyword evidence="6" id="KW-1185">Reference proteome</keyword>
<dbReference type="RefSeq" id="XP_024581917.1">
    <property type="nucleotide sequence ID" value="XM_024716305.1"/>
</dbReference>
<organism evidence="5 6">
    <name type="scientific">Plasmopara halstedii</name>
    <name type="common">Downy mildew of sunflower</name>
    <dbReference type="NCBI Taxonomy" id="4781"/>
    <lineage>
        <taxon>Eukaryota</taxon>
        <taxon>Sar</taxon>
        <taxon>Stramenopiles</taxon>
        <taxon>Oomycota</taxon>
        <taxon>Peronosporomycetes</taxon>
        <taxon>Peronosporales</taxon>
        <taxon>Peronosporaceae</taxon>
        <taxon>Plasmopara</taxon>
    </lineage>
</organism>
<dbReference type="InterPro" id="IPR001763">
    <property type="entry name" value="Rhodanese-like_dom"/>
</dbReference>
<feature type="domain" description="Rhodanese" evidence="4">
    <location>
        <begin position="175"/>
        <end position="295"/>
    </location>
</feature>
<dbReference type="InterPro" id="IPR001307">
    <property type="entry name" value="Thiosulphate_STrfase_CS"/>
</dbReference>
<evidence type="ECO:0000256" key="3">
    <source>
        <dbReference type="RuleBase" id="RU000507"/>
    </source>
</evidence>
<sequence>MRRFSSRITDSLSPLLSSEQAEKLWQSNERRVRFLDASWYLDKSRDAKGEFFLERLPGAQFFDIEQISDKSTTLPHMLPDPETFEDAMMDLGVENDDTVIVYGGKHCFSPARCWWTFKFFGHSSVHILNGGITKWKCEKRKIETDEPQTVLAGSRYKAQLDKDLVVTWEEVLKKIDTDTQIVDARGAARFYAKEPEPRPGMRGGHIPGSVNVPFSTLLNPTDFSLFRDLDDIKRAFAEANVKTDESSPIITSCGSGVTASVLSFGLHLIGKPLDKAPVYDGSWSEWGQRSDLPLET</sequence>
<keyword evidence="1 3" id="KW-0808">Transferase</keyword>
<dbReference type="Gene3D" id="3.40.250.10">
    <property type="entry name" value="Rhodanese-like domain"/>
    <property type="match status" value="2"/>
</dbReference>
<dbReference type="OMA" id="NNNWFAS"/>
<evidence type="ECO:0000313" key="5">
    <source>
        <dbReference type="EMBL" id="CEG45548.1"/>
    </source>
</evidence>
<dbReference type="STRING" id="4781.A0A0P1AVV1"/>
<protein>
    <recommendedName>
        <fullName evidence="3">Sulfurtransferase</fullName>
    </recommendedName>
</protein>
<dbReference type="EMBL" id="CCYD01001583">
    <property type="protein sequence ID" value="CEG45548.1"/>
    <property type="molecule type" value="Genomic_DNA"/>
</dbReference>
<keyword evidence="5" id="KW-0670">Pyruvate</keyword>
<dbReference type="PANTHER" id="PTHR11364">
    <property type="entry name" value="THIOSULFATE SULFERTANSFERASE"/>
    <property type="match status" value="1"/>
</dbReference>
<dbReference type="GO" id="GO:0005739">
    <property type="term" value="C:mitochondrion"/>
    <property type="evidence" value="ECO:0007669"/>
    <property type="project" value="TreeGrafter"/>
</dbReference>
<evidence type="ECO:0000313" key="6">
    <source>
        <dbReference type="Proteomes" id="UP000054928"/>
    </source>
</evidence>
<feature type="domain" description="Rhodanese" evidence="4">
    <location>
        <begin position="28"/>
        <end position="144"/>
    </location>
</feature>
<dbReference type="GO" id="GO:0004792">
    <property type="term" value="F:thiosulfate-cyanide sulfurtransferase activity"/>
    <property type="evidence" value="ECO:0007669"/>
    <property type="project" value="InterPro"/>
</dbReference>
<evidence type="ECO:0000259" key="4">
    <source>
        <dbReference type="PROSITE" id="PS50206"/>
    </source>
</evidence>
<accession>A0A0P1AVV1</accession>
<dbReference type="Proteomes" id="UP000054928">
    <property type="component" value="Unassembled WGS sequence"/>
</dbReference>
<evidence type="ECO:0000256" key="1">
    <source>
        <dbReference type="ARBA" id="ARBA00022679"/>
    </source>
</evidence>
<evidence type="ECO:0000256" key="2">
    <source>
        <dbReference type="ARBA" id="ARBA00022737"/>
    </source>
</evidence>
<dbReference type="CDD" id="cd01449">
    <property type="entry name" value="TST_Repeat_2"/>
    <property type="match status" value="1"/>
</dbReference>
<dbReference type="Pfam" id="PF00581">
    <property type="entry name" value="Rhodanese"/>
    <property type="match status" value="2"/>
</dbReference>
<dbReference type="AlphaFoldDB" id="A0A0P1AVV1"/>
<reference evidence="6" key="1">
    <citation type="submission" date="2014-09" db="EMBL/GenBank/DDBJ databases">
        <authorList>
            <person name="Sharma Rahul"/>
            <person name="Thines Marco"/>
        </authorList>
    </citation>
    <scope>NUCLEOTIDE SEQUENCE [LARGE SCALE GENOMIC DNA]</scope>
</reference>
<dbReference type="SUPFAM" id="SSF52821">
    <property type="entry name" value="Rhodanese/Cell cycle control phosphatase"/>
    <property type="match status" value="2"/>
</dbReference>
<dbReference type="PROSITE" id="PS00683">
    <property type="entry name" value="RHODANESE_2"/>
    <property type="match status" value="1"/>
</dbReference>
<dbReference type="OrthoDB" id="270167at2759"/>
<dbReference type="CDD" id="cd01448">
    <property type="entry name" value="TST_Repeat_1"/>
    <property type="match status" value="1"/>
</dbReference>
<keyword evidence="2" id="KW-0677">Repeat</keyword>
<proteinExistence type="predicted"/>
<dbReference type="PROSITE" id="PS50206">
    <property type="entry name" value="RHODANESE_3"/>
    <property type="match status" value="2"/>
</dbReference>
<dbReference type="GeneID" id="36396892"/>
<dbReference type="InterPro" id="IPR036873">
    <property type="entry name" value="Rhodanese-like_dom_sf"/>
</dbReference>
<dbReference type="FunFam" id="3.40.250.10:FF:000001">
    <property type="entry name" value="Sulfurtransferase"/>
    <property type="match status" value="1"/>
</dbReference>
<dbReference type="SMART" id="SM00450">
    <property type="entry name" value="RHOD"/>
    <property type="match status" value="2"/>
</dbReference>
<dbReference type="InterPro" id="IPR045078">
    <property type="entry name" value="TST/MPST-like"/>
</dbReference>
<dbReference type="PANTHER" id="PTHR11364:SF27">
    <property type="entry name" value="SULFURTRANSFERASE"/>
    <property type="match status" value="1"/>
</dbReference>
<name>A0A0P1AVV1_PLAHL</name>